<dbReference type="OrthoDB" id="1937910at2759"/>
<reference evidence="2 3" key="1">
    <citation type="journal article" date="2019" name="Genome Biol. Evol.">
        <title>Insights into the evolution of the New World diploid cottons (Gossypium, subgenus Houzingenia) based on genome sequencing.</title>
        <authorList>
            <person name="Grover C.E."/>
            <person name="Arick M.A. 2nd"/>
            <person name="Thrash A."/>
            <person name="Conover J.L."/>
            <person name="Sanders W.S."/>
            <person name="Peterson D.G."/>
            <person name="Frelichowski J.E."/>
            <person name="Scheffler J.A."/>
            <person name="Scheffler B.E."/>
            <person name="Wendel J.F."/>
        </authorList>
    </citation>
    <scope>NUCLEOTIDE SEQUENCE [LARGE SCALE GENOMIC DNA]</scope>
    <source>
        <strain evidence="2">57</strain>
        <tissue evidence="2">Leaf</tissue>
    </source>
</reference>
<evidence type="ECO:0000313" key="3">
    <source>
        <dbReference type="Proteomes" id="UP000593573"/>
    </source>
</evidence>
<sequence length="118" mass="13361">MVGKKEHHLWKKRDLADSGQKALNLVRIVSLICLFVLYWAVWAFEMRPHACVLSRVQTNEHTDLGHTARPHARVPGHVPFEMASHADVPGRVKTGKYTDLCHTAKPHARVLGRVKLLT</sequence>
<organism evidence="2 3">
    <name type="scientific">Gossypium klotzschianum</name>
    <dbReference type="NCBI Taxonomy" id="34286"/>
    <lineage>
        <taxon>Eukaryota</taxon>
        <taxon>Viridiplantae</taxon>
        <taxon>Streptophyta</taxon>
        <taxon>Embryophyta</taxon>
        <taxon>Tracheophyta</taxon>
        <taxon>Spermatophyta</taxon>
        <taxon>Magnoliopsida</taxon>
        <taxon>eudicotyledons</taxon>
        <taxon>Gunneridae</taxon>
        <taxon>Pentapetalae</taxon>
        <taxon>rosids</taxon>
        <taxon>malvids</taxon>
        <taxon>Malvales</taxon>
        <taxon>Malvaceae</taxon>
        <taxon>Malvoideae</taxon>
        <taxon>Gossypium</taxon>
    </lineage>
</organism>
<gene>
    <name evidence="2" type="ORF">Goklo_013503</name>
</gene>
<dbReference type="EMBL" id="JABFAB010000004">
    <property type="protein sequence ID" value="MBA0645391.1"/>
    <property type="molecule type" value="Genomic_DNA"/>
</dbReference>
<keyword evidence="3" id="KW-1185">Reference proteome</keyword>
<feature type="transmembrane region" description="Helical" evidence="1">
    <location>
        <begin position="21"/>
        <end position="44"/>
    </location>
</feature>
<evidence type="ECO:0000313" key="2">
    <source>
        <dbReference type="EMBL" id="MBA0645391.1"/>
    </source>
</evidence>
<protein>
    <submittedName>
        <fullName evidence="2">Uncharacterized protein</fullName>
    </submittedName>
</protein>
<dbReference type="Proteomes" id="UP000593573">
    <property type="component" value="Unassembled WGS sequence"/>
</dbReference>
<evidence type="ECO:0000256" key="1">
    <source>
        <dbReference type="SAM" id="Phobius"/>
    </source>
</evidence>
<dbReference type="AlphaFoldDB" id="A0A7J8U4N4"/>
<keyword evidence="1" id="KW-0812">Transmembrane</keyword>
<proteinExistence type="predicted"/>
<comment type="caution">
    <text evidence="2">The sequence shown here is derived from an EMBL/GenBank/DDBJ whole genome shotgun (WGS) entry which is preliminary data.</text>
</comment>
<accession>A0A7J8U4N4</accession>
<keyword evidence="1" id="KW-1133">Transmembrane helix</keyword>
<name>A0A7J8U4N4_9ROSI</name>
<keyword evidence="1" id="KW-0472">Membrane</keyword>